<organism evidence="6 7">
    <name type="scientific">Actinophytocola oryzae</name>
    <dbReference type="NCBI Taxonomy" id="502181"/>
    <lineage>
        <taxon>Bacteria</taxon>
        <taxon>Bacillati</taxon>
        <taxon>Actinomycetota</taxon>
        <taxon>Actinomycetes</taxon>
        <taxon>Pseudonocardiales</taxon>
        <taxon>Pseudonocardiaceae</taxon>
    </lineage>
</organism>
<keyword evidence="4 6" id="KW-0456">Lyase</keyword>
<dbReference type="Gene3D" id="1.10.40.30">
    <property type="entry name" value="Fumarase/aspartase (C-terminal domain)"/>
    <property type="match status" value="1"/>
</dbReference>
<dbReference type="UniPathway" id="UPA00068">
    <property type="reaction ID" value="UER00114"/>
</dbReference>
<accession>A0A4R7V6I3</accession>
<dbReference type="Proteomes" id="UP000294927">
    <property type="component" value="Unassembled WGS sequence"/>
</dbReference>
<reference evidence="6 7" key="1">
    <citation type="submission" date="2019-03" db="EMBL/GenBank/DDBJ databases">
        <title>Genomic Encyclopedia of Archaeal and Bacterial Type Strains, Phase II (KMG-II): from individual species to whole genera.</title>
        <authorList>
            <person name="Goeker M."/>
        </authorList>
    </citation>
    <scope>NUCLEOTIDE SEQUENCE [LARGE SCALE GENOMIC DNA]</scope>
    <source>
        <strain evidence="6 7">DSM 45499</strain>
    </source>
</reference>
<dbReference type="Gene3D" id="1.10.275.10">
    <property type="entry name" value="Fumarase/aspartase (N-terminal domain)"/>
    <property type="match status" value="1"/>
</dbReference>
<dbReference type="GO" id="GO:0042450">
    <property type="term" value="P:L-arginine biosynthetic process via ornithine"/>
    <property type="evidence" value="ECO:0007669"/>
    <property type="project" value="InterPro"/>
</dbReference>
<evidence type="ECO:0000259" key="5">
    <source>
        <dbReference type="Pfam" id="PF00206"/>
    </source>
</evidence>
<dbReference type="PANTHER" id="PTHR43814:SF1">
    <property type="entry name" value="ARGININOSUCCINATE LYASE"/>
    <property type="match status" value="1"/>
</dbReference>
<dbReference type="OrthoDB" id="4899737at2"/>
<dbReference type="InterPro" id="IPR024083">
    <property type="entry name" value="Fumarase/histidase_N"/>
</dbReference>
<dbReference type="Pfam" id="PF00206">
    <property type="entry name" value="Lyase_1"/>
    <property type="match status" value="1"/>
</dbReference>
<proteinExistence type="predicted"/>
<evidence type="ECO:0000256" key="1">
    <source>
        <dbReference type="ARBA" id="ARBA00004941"/>
    </source>
</evidence>
<dbReference type="AlphaFoldDB" id="A0A4R7V6I3"/>
<dbReference type="PANTHER" id="PTHR43814">
    <property type="entry name" value="ARGININOSUCCINATE LYASE"/>
    <property type="match status" value="1"/>
</dbReference>
<dbReference type="Gene3D" id="1.20.200.10">
    <property type="entry name" value="Fumarase/aspartase (Central domain)"/>
    <property type="match status" value="1"/>
</dbReference>
<keyword evidence="7" id="KW-1185">Reference proteome</keyword>
<dbReference type="PRINTS" id="PR00149">
    <property type="entry name" value="FUMRATELYASE"/>
</dbReference>
<dbReference type="EC" id="4.3.2.1" evidence="2"/>
<evidence type="ECO:0000313" key="6">
    <source>
        <dbReference type="EMBL" id="TDV43156.1"/>
    </source>
</evidence>
<dbReference type="InterPro" id="IPR009049">
    <property type="entry name" value="Argininosuccinate_lyase"/>
</dbReference>
<protein>
    <recommendedName>
        <fullName evidence="2">argininosuccinate lyase</fullName>
        <ecNumber evidence="2">4.3.2.1</ecNumber>
    </recommendedName>
</protein>
<evidence type="ECO:0000256" key="3">
    <source>
        <dbReference type="ARBA" id="ARBA00022571"/>
    </source>
</evidence>
<keyword evidence="3" id="KW-0028">Amino-acid biosynthesis</keyword>
<name>A0A4R7V6I3_9PSEU</name>
<dbReference type="GO" id="GO:0005829">
    <property type="term" value="C:cytosol"/>
    <property type="evidence" value="ECO:0007669"/>
    <property type="project" value="TreeGrafter"/>
</dbReference>
<dbReference type="SUPFAM" id="SSF48557">
    <property type="entry name" value="L-aspartase-like"/>
    <property type="match status" value="1"/>
</dbReference>
<dbReference type="GO" id="GO:0004056">
    <property type="term" value="F:argininosuccinate lyase activity"/>
    <property type="evidence" value="ECO:0007669"/>
    <property type="project" value="UniProtKB-EC"/>
</dbReference>
<dbReference type="InterPro" id="IPR022761">
    <property type="entry name" value="Fumarate_lyase_N"/>
</dbReference>
<evidence type="ECO:0000256" key="4">
    <source>
        <dbReference type="ARBA" id="ARBA00023239"/>
    </source>
</evidence>
<comment type="caution">
    <text evidence="6">The sequence shown here is derived from an EMBL/GenBank/DDBJ whole genome shotgun (WGS) entry which is preliminary data.</text>
</comment>
<evidence type="ECO:0000256" key="2">
    <source>
        <dbReference type="ARBA" id="ARBA00012338"/>
    </source>
</evidence>
<dbReference type="InterPro" id="IPR008948">
    <property type="entry name" value="L-Aspartase-like"/>
</dbReference>
<feature type="domain" description="Fumarate lyase N-terminal" evidence="5">
    <location>
        <begin position="104"/>
        <end position="294"/>
    </location>
</feature>
<dbReference type="InterPro" id="IPR000362">
    <property type="entry name" value="Fumarate_lyase_fam"/>
</dbReference>
<gene>
    <name evidence="6" type="ORF">CLV71_11690</name>
</gene>
<sequence length="502" mass="54341">MTDTVLTGRIAGAPGDVVRTDVLEPQFRYEAEHLLAHYVQVELVLLAEYERMALISPARVREIAGVLAGIPADGLVADGGGNMSDIALAVERRVTERLTVPVWHVDRSRNDLQACTQLMFGRERTLAVLGDLLAAGTAARRLAARYTDDVMPGYTHLQAAQVITPGFFVSALSAHLLRSAERLLATYDGLNRCPLGSGALAGQELAWDRDRMADLLGFAGPEPHALVGVASRAWLLELACECSTFAVGLSRLMTDLMTWAGSEHGLVELPDELAGISSAMPQKKNYPVLERIRGRTAHLTSWYVDVAMAQRNTPFSNTVEVSKEGSAQLAGATATMSSALRLLTEVLDRLEFRTERARDRCTREYLGGFSLANRLTLAAKVPWRVAQVIAGQYVVAALARGHDAATADGELLRVVALRHGHAVTDTDALLREAFHPESELDRRRSAGSAHPAEVTRLLAAQEGRHDALAAEVAARHATLDAARARVHDVVGTDQHEREGGDQ</sequence>
<dbReference type="RefSeq" id="WP_133907061.1">
    <property type="nucleotide sequence ID" value="NZ_SOCP01000016.1"/>
</dbReference>
<dbReference type="EMBL" id="SOCP01000016">
    <property type="protein sequence ID" value="TDV43156.1"/>
    <property type="molecule type" value="Genomic_DNA"/>
</dbReference>
<keyword evidence="3" id="KW-0055">Arginine biosynthesis</keyword>
<evidence type="ECO:0000313" key="7">
    <source>
        <dbReference type="Proteomes" id="UP000294927"/>
    </source>
</evidence>
<dbReference type="PRINTS" id="PR00145">
    <property type="entry name" value="ARGSUCLYASE"/>
</dbReference>
<comment type="pathway">
    <text evidence="1">Amino-acid biosynthesis; L-arginine biosynthesis; L-arginine from L-ornithine and carbamoyl phosphate: step 3/3.</text>
</comment>